<proteinExistence type="predicted"/>
<dbReference type="EMBL" id="JADIKJ010000003">
    <property type="protein sequence ID" value="MFK2899554.1"/>
    <property type="molecule type" value="Genomic_DNA"/>
</dbReference>
<comment type="caution">
    <text evidence="1">The sequence shown here is derived from an EMBL/GenBank/DDBJ whole genome shotgun (WGS) entry which is preliminary data.</text>
</comment>
<sequence length="298" mass="34077">MAITLETSPCSILSLEEYIEYIDRFVDVRDFESIVESGHQLARLALNQGLVQNALNDAVRGFLDKTQRLAYTPQSFIFGRTRDCYIRGNIWPKTQIDDSKRSREAELYSYLMSHNHSFDFVTCGYFGPGYTTRILEVDPDLITGDLDEFVELNFLEETTLPIGKVMIYRAYRDVHTQFPPPELSISLNLMCLNGHDLNAEQYFFNEQTGRIIGYPKEGLVSRRAKLVELASLIGNDETFEILIDIAVKDNNIRTRREAINGIATGRPDLMENLYAKLGVRPDHQTKLLLSHIDLLLES</sequence>
<name>A0ABW8JEN0_9GAMM</name>
<dbReference type="Proteomes" id="UP001620461">
    <property type="component" value="Unassembled WGS sequence"/>
</dbReference>
<reference evidence="1 2" key="1">
    <citation type="submission" date="2020-10" db="EMBL/GenBank/DDBJ databases">
        <title>Phylogeny of dyella-like bacteria.</title>
        <authorList>
            <person name="Fu J."/>
        </authorList>
    </citation>
    <scope>NUCLEOTIDE SEQUENCE [LARGE SCALE GENOMIC DNA]</scope>
    <source>
        <strain evidence="1 2">JP1</strain>
    </source>
</reference>
<protein>
    <submittedName>
        <fullName evidence="1">Uncharacterized protein</fullName>
    </submittedName>
</protein>
<organism evidence="1 2">
    <name type="scientific">Dyella jejuensis</name>
    <dbReference type="NCBI Taxonomy" id="1432009"/>
    <lineage>
        <taxon>Bacteria</taxon>
        <taxon>Pseudomonadati</taxon>
        <taxon>Pseudomonadota</taxon>
        <taxon>Gammaproteobacteria</taxon>
        <taxon>Lysobacterales</taxon>
        <taxon>Rhodanobacteraceae</taxon>
        <taxon>Dyella</taxon>
    </lineage>
</organism>
<gene>
    <name evidence="1" type="ORF">ISP15_04335</name>
</gene>
<evidence type="ECO:0000313" key="2">
    <source>
        <dbReference type="Proteomes" id="UP001620461"/>
    </source>
</evidence>
<keyword evidence="2" id="KW-1185">Reference proteome</keyword>
<evidence type="ECO:0000313" key="1">
    <source>
        <dbReference type="EMBL" id="MFK2899554.1"/>
    </source>
</evidence>
<dbReference type="RefSeq" id="WP_404545501.1">
    <property type="nucleotide sequence ID" value="NZ_JADIKJ010000003.1"/>
</dbReference>
<accession>A0ABW8JEN0</accession>